<evidence type="ECO:0000313" key="4">
    <source>
        <dbReference type="EMBL" id="CAB3259101.1"/>
    </source>
</evidence>
<organism evidence="4 5">
    <name type="scientific">Arctia plantaginis</name>
    <name type="common">Wood tiger moth</name>
    <name type="synonym">Phalaena plantaginis</name>
    <dbReference type="NCBI Taxonomy" id="874455"/>
    <lineage>
        <taxon>Eukaryota</taxon>
        <taxon>Metazoa</taxon>
        <taxon>Ecdysozoa</taxon>
        <taxon>Arthropoda</taxon>
        <taxon>Hexapoda</taxon>
        <taxon>Insecta</taxon>
        <taxon>Pterygota</taxon>
        <taxon>Neoptera</taxon>
        <taxon>Endopterygota</taxon>
        <taxon>Lepidoptera</taxon>
        <taxon>Glossata</taxon>
        <taxon>Ditrysia</taxon>
        <taxon>Noctuoidea</taxon>
        <taxon>Erebidae</taxon>
        <taxon>Arctiinae</taxon>
        <taxon>Arctia</taxon>
    </lineage>
</organism>
<feature type="non-terminal residue" evidence="4">
    <location>
        <position position="1"/>
    </location>
</feature>
<evidence type="ECO:0000256" key="1">
    <source>
        <dbReference type="PROSITE-ProRule" id="PRU01077"/>
    </source>
</evidence>
<dbReference type="Gene3D" id="1.20.1270.60">
    <property type="entry name" value="Arfaptin homology (AH) domain/BAR domain"/>
    <property type="match status" value="1"/>
</dbReference>
<evidence type="ECO:0000259" key="3">
    <source>
        <dbReference type="PROSITE" id="PS51741"/>
    </source>
</evidence>
<dbReference type="SUPFAM" id="SSF103657">
    <property type="entry name" value="BAR/IMD domain-like"/>
    <property type="match status" value="1"/>
</dbReference>
<dbReference type="Pfam" id="PF00611">
    <property type="entry name" value="FCH"/>
    <property type="match status" value="1"/>
</dbReference>
<sequence length="140" mass="15637">MCDIGRSALFIMGYASSGAGRAAHEACLARQDAELRLMETMKRSLQAKMKSDREYALALSAAAAHGQKMDKCEELNGSVIASAWRAMTEEWENISRLIKSNAEALESKALDRMTSLMAERRKSRKAYQEDHTKISSQFTQ</sequence>
<proteinExistence type="predicted"/>
<dbReference type="InterPro" id="IPR031160">
    <property type="entry name" value="F_BAR_dom"/>
</dbReference>
<dbReference type="SMART" id="SM00055">
    <property type="entry name" value="FCH"/>
    <property type="match status" value="1"/>
</dbReference>
<dbReference type="PROSITE" id="PS51741">
    <property type="entry name" value="F_BAR"/>
    <property type="match status" value="1"/>
</dbReference>
<feature type="domain" description="F-BAR" evidence="3">
    <location>
        <begin position="12"/>
        <end position="140"/>
    </location>
</feature>
<evidence type="ECO:0000313" key="5">
    <source>
        <dbReference type="Proteomes" id="UP000494256"/>
    </source>
</evidence>
<keyword evidence="1" id="KW-0175">Coiled coil</keyword>
<accession>A0A8S1BBC4</accession>
<dbReference type="Proteomes" id="UP000494256">
    <property type="component" value="Unassembled WGS sequence"/>
</dbReference>
<feature type="region of interest" description="Disordered" evidence="2">
    <location>
        <begin position="120"/>
        <end position="140"/>
    </location>
</feature>
<comment type="caution">
    <text evidence="4">The sequence shown here is derived from an EMBL/GenBank/DDBJ whole genome shotgun (WGS) entry which is preliminary data.</text>
</comment>
<dbReference type="InterPro" id="IPR027267">
    <property type="entry name" value="AH/BAR_dom_sf"/>
</dbReference>
<protein>
    <recommendedName>
        <fullName evidence="3">F-BAR domain-containing protein</fullName>
    </recommendedName>
</protein>
<dbReference type="InterPro" id="IPR001060">
    <property type="entry name" value="FCH_dom"/>
</dbReference>
<dbReference type="OrthoDB" id="9439903at2759"/>
<reference evidence="4 5" key="1">
    <citation type="submission" date="2020-04" db="EMBL/GenBank/DDBJ databases">
        <authorList>
            <person name="Wallbank WR R."/>
            <person name="Pardo Diaz C."/>
            <person name="Kozak K."/>
            <person name="Martin S."/>
            <person name="Jiggins C."/>
            <person name="Moest M."/>
            <person name="Warren A I."/>
            <person name="Byers J.R.P. K."/>
            <person name="Montejo-Kovacevich G."/>
            <person name="Yen C E."/>
        </authorList>
    </citation>
    <scope>NUCLEOTIDE SEQUENCE [LARGE SCALE GENOMIC DNA]</scope>
</reference>
<name>A0A8S1BBC4_ARCPL</name>
<gene>
    <name evidence="4" type="ORF">APLA_LOCUS16448</name>
</gene>
<evidence type="ECO:0000256" key="2">
    <source>
        <dbReference type="SAM" id="MobiDB-lite"/>
    </source>
</evidence>
<dbReference type="AlphaFoldDB" id="A0A8S1BBC4"/>
<dbReference type="EMBL" id="CADEBD010000690">
    <property type="protein sequence ID" value="CAB3259101.1"/>
    <property type="molecule type" value="Genomic_DNA"/>
</dbReference>